<sequence>MSHLLHIFAPLHAWLPTICLAQRREQQMVAKALFDEGVVAARQVVPAGIEKLTIPADIDRTTYLLSLPAFMPDHIPPGADRTMTLDGPDQFWYLLVAIMCIAIPGVFLLIRIYTKAVIVRSLEVADYFIFLAFPLIIAEVVMGYFMVKWGAGVHQWQITLDQLFHQLYWANLGQIIYCPLSFVVKMAILLQYLRLFAPGRSVNKLMWYGAWATMISCAILYTVLMFWTMFYCNPREAIWNKLTPDAKCHDVNHIIVAQGAFNMGSDIVILLLPTTSLWQLNVPLGRKIAVTMLFATGLLACAASAMRIVFTVKIAPVISEADVSHNGLFIGLWTEAEVSLGFIVACALCLPKLVQAKGMKLKRAMTKASSPFSSLRGTVRSVSRRPTFPSERSLTGIQAPPSSRDSVHGELEQFDPSTAATRHERYYQQHTQPHEQHQRQPRHKMHMPAGHLQPKAYAQSATAGSSIYSQSPEPHRPSNRDRSVSRDSSIRVAPLRVSMYSPDGRYLGARSPARQLSRSDEQLCADLENLQQTGRRGTREESFSRDYSITIPVPPKSPRRLSCYGVEERHANAGSLQRLTREEMTAEQLRAEVEMLRQFNFEMAGQSMEGAKRSRPVSYALPEQQQY</sequence>
<evidence type="ECO:0000256" key="7">
    <source>
        <dbReference type="SAM" id="Phobius"/>
    </source>
</evidence>
<organism evidence="10 11">
    <name type="scientific">Lentithecium fluviatile CBS 122367</name>
    <dbReference type="NCBI Taxonomy" id="1168545"/>
    <lineage>
        <taxon>Eukaryota</taxon>
        <taxon>Fungi</taxon>
        <taxon>Dikarya</taxon>
        <taxon>Ascomycota</taxon>
        <taxon>Pezizomycotina</taxon>
        <taxon>Dothideomycetes</taxon>
        <taxon>Pleosporomycetidae</taxon>
        <taxon>Pleosporales</taxon>
        <taxon>Massarineae</taxon>
        <taxon>Lentitheciaceae</taxon>
        <taxon>Lentithecium</taxon>
    </lineage>
</organism>
<keyword evidence="3 7" id="KW-1133">Transmembrane helix</keyword>
<evidence type="ECO:0000256" key="6">
    <source>
        <dbReference type="SAM" id="MobiDB-lite"/>
    </source>
</evidence>
<evidence type="ECO:0000256" key="3">
    <source>
        <dbReference type="ARBA" id="ARBA00022989"/>
    </source>
</evidence>
<feature type="transmembrane region" description="Helical" evidence="7">
    <location>
        <begin position="205"/>
        <end position="231"/>
    </location>
</feature>
<evidence type="ECO:0000259" key="9">
    <source>
        <dbReference type="Pfam" id="PF20684"/>
    </source>
</evidence>
<evidence type="ECO:0000256" key="4">
    <source>
        <dbReference type="ARBA" id="ARBA00023136"/>
    </source>
</evidence>
<dbReference type="InterPro" id="IPR049326">
    <property type="entry name" value="Rhodopsin_dom_fungi"/>
</dbReference>
<feature type="transmembrane region" description="Helical" evidence="7">
    <location>
        <begin position="167"/>
        <end position="193"/>
    </location>
</feature>
<feature type="signal peptide" evidence="8">
    <location>
        <begin position="1"/>
        <end position="21"/>
    </location>
</feature>
<evidence type="ECO:0000256" key="8">
    <source>
        <dbReference type="SAM" id="SignalP"/>
    </source>
</evidence>
<reference evidence="10" key="1">
    <citation type="journal article" date="2020" name="Stud. Mycol.">
        <title>101 Dothideomycetes genomes: a test case for predicting lifestyles and emergence of pathogens.</title>
        <authorList>
            <person name="Haridas S."/>
            <person name="Albert R."/>
            <person name="Binder M."/>
            <person name="Bloem J."/>
            <person name="Labutti K."/>
            <person name="Salamov A."/>
            <person name="Andreopoulos B."/>
            <person name="Baker S."/>
            <person name="Barry K."/>
            <person name="Bills G."/>
            <person name="Bluhm B."/>
            <person name="Cannon C."/>
            <person name="Castanera R."/>
            <person name="Culley D."/>
            <person name="Daum C."/>
            <person name="Ezra D."/>
            <person name="Gonzalez J."/>
            <person name="Henrissat B."/>
            <person name="Kuo A."/>
            <person name="Liang C."/>
            <person name="Lipzen A."/>
            <person name="Lutzoni F."/>
            <person name="Magnuson J."/>
            <person name="Mondo S."/>
            <person name="Nolan M."/>
            <person name="Ohm R."/>
            <person name="Pangilinan J."/>
            <person name="Park H.-J."/>
            <person name="Ramirez L."/>
            <person name="Alfaro M."/>
            <person name="Sun H."/>
            <person name="Tritt A."/>
            <person name="Yoshinaga Y."/>
            <person name="Zwiers L.-H."/>
            <person name="Turgeon B."/>
            <person name="Goodwin S."/>
            <person name="Spatafora J."/>
            <person name="Crous P."/>
            <person name="Grigoriev I."/>
        </authorList>
    </citation>
    <scope>NUCLEOTIDE SEQUENCE</scope>
    <source>
        <strain evidence="10">CBS 122367</strain>
    </source>
</reference>
<feature type="compositionally biased region" description="Polar residues" evidence="6">
    <location>
        <begin position="390"/>
        <end position="404"/>
    </location>
</feature>
<evidence type="ECO:0000256" key="1">
    <source>
        <dbReference type="ARBA" id="ARBA00004141"/>
    </source>
</evidence>
<keyword evidence="11" id="KW-1185">Reference proteome</keyword>
<evidence type="ECO:0000313" key="10">
    <source>
        <dbReference type="EMBL" id="KAF2692290.1"/>
    </source>
</evidence>
<feature type="transmembrane region" description="Helical" evidence="7">
    <location>
        <begin position="251"/>
        <end position="272"/>
    </location>
</feature>
<feature type="chain" id="PRO_5026200026" description="Rhodopsin domain-containing protein" evidence="8">
    <location>
        <begin position="22"/>
        <end position="627"/>
    </location>
</feature>
<feature type="region of interest" description="Disordered" evidence="6">
    <location>
        <begin position="528"/>
        <end position="554"/>
    </location>
</feature>
<dbReference type="AlphaFoldDB" id="A0A6G1JPZ3"/>
<name>A0A6G1JPZ3_9PLEO</name>
<dbReference type="OrthoDB" id="4682787at2759"/>
<feature type="region of interest" description="Disordered" evidence="6">
    <location>
        <begin position="606"/>
        <end position="627"/>
    </location>
</feature>
<comment type="subcellular location">
    <subcellularLocation>
        <location evidence="1">Membrane</location>
        <topology evidence="1">Multi-pass membrane protein</topology>
    </subcellularLocation>
</comment>
<proteinExistence type="inferred from homology"/>
<dbReference type="Proteomes" id="UP000799291">
    <property type="component" value="Unassembled WGS sequence"/>
</dbReference>
<feature type="region of interest" description="Disordered" evidence="6">
    <location>
        <begin position="425"/>
        <end position="490"/>
    </location>
</feature>
<feature type="transmembrane region" description="Helical" evidence="7">
    <location>
        <begin position="91"/>
        <end position="113"/>
    </location>
</feature>
<evidence type="ECO:0000256" key="2">
    <source>
        <dbReference type="ARBA" id="ARBA00022692"/>
    </source>
</evidence>
<feature type="compositionally biased region" description="Polar residues" evidence="6">
    <location>
        <begin position="459"/>
        <end position="472"/>
    </location>
</feature>
<keyword evidence="2 7" id="KW-0812">Transmembrane</keyword>
<accession>A0A6G1JPZ3</accession>
<dbReference type="PANTHER" id="PTHR33048">
    <property type="entry name" value="PTH11-LIKE INTEGRAL MEMBRANE PROTEIN (AFU_ORTHOLOGUE AFUA_5G11245)"/>
    <property type="match status" value="1"/>
</dbReference>
<feature type="region of interest" description="Disordered" evidence="6">
    <location>
        <begin position="375"/>
        <end position="410"/>
    </location>
</feature>
<protein>
    <recommendedName>
        <fullName evidence="9">Rhodopsin domain-containing protein</fullName>
    </recommendedName>
</protein>
<dbReference type="EMBL" id="MU005569">
    <property type="protein sequence ID" value="KAF2692290.1"/>
    <property type="molecule type" value="Genomic_DNA"/>
</dbReference>
<feature type="transmembrane region" description="Helical" evidence="7">
    <location>
        <begin position="330"/>
        <end position="354"/>
    </location>
</feature>
<evidence type="ECO:0000313" key="11">
    <source>
        <dbReference type="Proteomes" id="UP000799291"/>
    </source>
</evidence>
<keyword evidence="8" id="KW-0732">Signal</keyword>
<gene>
    <name evidence="10" type="ORF">K458DRAFT_326288</name>
</gene>
<feature type="transmembrane region" description="Helical" evidence="7">
    <location>
        <begin position="284"/>
        <end position="310"/>
    </location>
</feature>
<dbReference type="InterPro" id="IPR052337">
    <property type="entry name" value="SAT4-like"/>
</dbReference>
<feature type="compositionally biased region" description="Basic and acidic residues" evidence="6">
    <location>
        <begin position="425"/>
        <end position="438"/>
    </location>
</feature>
<feature type="compositionally biased region" description="Basic and acidic residues" evidence="6">
    <location>
        <begin position="473"/>
        <end position="489"/>
    </location>
</feature>
<dbReference type="GO" id="GO:0016020">
    <property type="term" value="C:membrane"/>
    <property type="evidence" value="ECO:0007669"/>
    <property type="project" value="UniProtKB-SubCell"/>
</dbReference>
<evidence type="ECO:0000256" key="5">
    <source>
        <dbReference type="ARBA" id="ARBA00038359"/>
    </source>
</evidence>
<dbReference type="Pfam" id="PF20684">
    <property type="entry name" value="Fung_rhodopsin"/>
    <property type="match status" value="1"/>
</dbReference>
<keyword evidence="4 7" id="KW-0472">Membrane</keyword>
<feature type="domain" description="Rhodopsin" evidence="9">
    <location>
        <begin position="110"/>
        <end position="354"/>
    </location>
</feature>
<comment type="similarity">
    <text evidence="5">Belongs to the SAT4 family.</text>
</comment>
<feature type="transmembrane region" description="Helical" evidence="7">
    <location>
        <begin position="125"/>
        <end position="147"/>
    </location>
</feature>
<dbReference type="PANTHER" id="PTHR33048:SF146">
    <property type="entry name" value="INTEGRAL MEMBRANE PROTEIN"/>
    <property type="match status" value="1"/>
</dbReference>